<keyword evidence="4" id="KW-1003">Cell membrane</keyword>
<organism evidence="9 10">
    <name type="scientific">Alkalicoccobacillus porphyridii</name>
    <dbReference type="NCBI Taxonomy" id="2597270"/>
    <lineage>
        <taxon>Bacteria</taxon>
        <taxon>Bacillati</taxon>
        <taxon>Bacillota</taxon>
        <taxon>Bacilli</taxon>
        <taxon>Bacillales</taxon>
        <taxon>Bacillaceae</taxon>
        <taxon>Alkalicoccobacillus</taxon>
    </lineage>
</organism>
<evidence type="ECO:0000256" key="7">
    <source>
        <dbReference type="ARBA" id="ARBA00023136"/>
    </source>
</evidence>
<dbReference type="Pfam" id="PF01758">
    <property type="entry name" value="SBF"/>
    <property type="match status" value="1"/>
</dbReference>
<evidence type="ECO:0000256" key="1">
    <source>
        <dbReference type="ARBA" id="ARBA00004651"/>
    </source>
</evidence>
<keyword evidence="10" id="KW-1185">Reference proteome</keyword>
<dbReference type="OrthoDB" id="3254016at2"/>
<evidence type="ECO:0000313" key="9">
    <source>
        <dbReference type="EMBL" id="TSB45984.1"/>
    </source>
</evidence>
<dbReference type="InterPro" id="IPR038770">
    <property type="entry name" value="Na+/solute_symporter_sf"/>
</dbReference>
<proteinExistence type="inferred from homology"/>
<evidence type="ECO:0000256" key="6">
    <source>
        <dbReference type="ARBA" id="ARBA00022989"/>
    </source>
</evidence>
<keyword evidence="6 8" id="KW-1133">Transmembrane helix</keyword>
<dbReference type="PANTHER" id="PTHR43057:SF1">
    <property type="entry name" value="ARSENICAL-RESISTANCE PROTEIN 3"/>
    <property type="match status" value="1"/>
</dbReference>
<evidence type="ECO:0000256" key="5">
    <source>
        <dbReference type="ARBA" id="ARBA00022692"/>
    </source>
</evidence>
<dbReference type="EMBL" id="VLXZ01000008">
    <property type="protein sequence ID" value="TSB45984.1"/>
    <property type="molecule type" value="Genomic_DNA"/>
</dbReference>
<evidence type="ECO:0000256" key="3">
    <source>
        <dbReference type="ARBA" id="ARBA00022448"/>
    </source>
</evidence>
<dbReference type="PANTHER" id="PTHR43057">
    <property type="entry name" value="ARSENITE EFFLUX TRANSPORTER"/>
    <property type="match status" value="1"/>
</dbReference>
<protein>
    <submittedName>
        <fullName evidence="9">Arsenic resistance protein</fullName>
    </submittedName>
</protein>
<feature type="transmembrane region" description="Helical" evidence="8">
    <location>
        <begin position="124"/>
        <end position="147"/>
    </location>
</feature>
<accession>A0A553ZX08</accession>
<comment type="similarity">
    <text evidence="2">Belongs to the arsenical resistance-3 (ACR3) (TC 2.A.59) family.</text>
</comment>
<dbReference type="Proteomes" id="UP000318521">
    <property type="component" value="Unassembled WGS sequence"/>
</dbReference>
<dbReference type="GO" id="GO:0015297">
    <property type="term" value="F:antiporter activity"/>
    <property type="evidence" value="ECO:0007669"/>
    <property type="project" value="InterPro"/>
</dbReference>
<feature type="transmembrane region" description="Helical" evidence="8">
    <location>
        <begin position="94"/>
        <end position="112"/>
    </location>
</feature>
<dbReference type="GO" id="GO:0015104">
    <property type="term" value="F:antimonite transmembrane transporter activity"/>
    <property type="evidence" value="ECO:0007669"/>
    <property type="project" value="TreeGrafter"/>
</dbReference>
<dbReference type="GO" id="GO:0005886">
    <property type="term" value="C:plasma membrane"/>
    <property type="evidence" value="ECO:0007669"/>
    <property type="project" value="UniProtKB-SubCell"/>
</dbReference>
<feature type="transmembrane region" description="Helical" evidence="8">
    <location>
        <begin position="287"/>
        <end position="310"/>
    </location>
</feature>
<feature type="transmembrane region" description="Helical" evidence="8">
    <location>
        <begin position="65"/>
        <end position="88"/>
    </location>
</feature>
<keyword evidence="3" id="KW-0813">Transport</keyword>
<comment type="caution">
    <text evidence="9">The sequence shown here is derived from an EMBL/GenBank/DDBJ whole genome shotgun (WGS) entry which is preliminary data.</text>
</comment>
<keyword evidence="7 8" id="KW-0472">Membrane</keyword>
<evidence type="ECO:0000313" key="10">
    <source>
        <dbReference type="Proteomes" id="UP000318521"/>
    </source>
</evidence>
<keyword evidence="5 8" id="KW-0812">Transmembrane</keyword>
<dbReference type="InterPro" id="IPR004706">
    <property type="entry name" value="Arsenical-R_Acr3"/>
</dbReference>
<sequence length="325" mass="35911">MNILEKLQTLIILAAVVIGIALGQIAAVNAYASSFILPFLLVMLYGLFLSVPLHQLKEAFKHVRFFSASTFINFVSTPVLAWAIGAIFLSDHPALWIGFILLMVTPCTDWYLVFTGMAKGNVPLATSILPVNLVLQVLLLPVYLLIFAGSMEMISLSTLAESLVIVFILPFGLAVLTRFILKKRKSFIKKKLLPFFSSAQIIFLSLAVIAMFASQGTYLLENMEVMYILLLPILLFFVINFGVGKLVAQWINMSYEDSVSLRFTITARNSPVALAIVITAFPDQPLIALALVIGPLIELPVLAFIAQILLRSRKKNEKKAYAPKS</sequence>
<feature type="transmembrane region" description="Helical" evidence="8">
    <location>
        <begin position="33"/>
        <end position="53"/>
    </location>
</feature>
<comment type="subcellular location">
    <subcellularLocation>
        <location evidence="1">Cell membrane</location>
        <topology evidence="1">Multi-pass membrane protein</topology>
    </subcellularLocation>
</comment>
<feature type="transmembrane region" description="Helical" evidence="8">
    <location>
        <begin position="225"/>
        <end position="247"/>
    </location>
</feature>
<dbReference type="InterPro" id="IPR002657">
    <property type="entry name" value="BilAc:Na_symport/Acr3"/>
</dbReference>
<dbReference type="AlphaFoldDB" id="A0A553ZX08"/>
<reference evidence="9 10" key="1">
    <citation type="submission" date="2019-07" db="EMBL/GenBank/DDBJ databases">
        <authorList>
            <person name="Park Y.J."/>
            <person name="Jeong S.E."/>
            <person name="Jung H.S."/>
        </authorList>
    </citation>
    <scope>NUCLEOTIDE SEQUENCE [LARGE SCALE GENOMIC DNA]</scope>
    <source>
        <strain evidence="10">P16(2019)</strain>
    </source>
</reference>
<evidence type="ECO:0000256" key="2">
    <source>
        <dbReference type="ARBA" id="ARBA00010110"/>
    </source>
</evidence>
<feature type="transmembrane region" description="Helical" evidence="8">
    <location>
        <begin position="193"/>
        <end position="213"/>
    </location>
</feature>
<gene>
    <name evidence="9" type="ORF">FN960_13855</name>
</gene>
<dbReference type="RefSeq" id="WP_143849324.1">
    <property type="nucleotide sequence ID" value="NZ_VLXZ01000008.1"/>
</dbReference>
<name>A0A553ZX08_9BACI</name>
<evidence type="ECO:0000256" key="8">
    <source>
        <dbReference type="SAM" id="Phobius"/>
    </source>
</evidence>
<evidence type="ECO:0000256" key="4">
    <source>
        <dbReference type="ARBA" id="ARBA00022475"/>
    </source>
</evidence>
<dbReference type="GO" id="GO:0015105">
    <property type="term" value="F:arsenite transmembrane transporter activity"/>
    <property type="evidence" value="ECO:0007669"/>
    <property type="project" value="TreeGrafter"/>
</dbReference>
<feature type="transmembrane region" description="Helical" evidence="8">
    <location>
        <begin position="159"/>
        <end position="181"/>
    </location>
</feature>
<feature type="transmembrane region" description="Helical" evidence="8">
    <location>
        <begin position="259"/>
        <end position="281"/>
    </location>
</feature>
<dbReference type="Gene3D" id="1.20.1530.20">
    <property type="match status" value="1"/>
</dbReference>